<evidence type="ECO:0000256" key="5">
    <source>
        <dbReference type="ARBA" id="ARBA00023163"/>
    </source>
</evidence>
<dbReference type="SMR" id="A0A2K1WWJ4"/>
<dbReference type="SMART" id="SM00717">
    <property type="entry name" value="SANT"/>
    <property type="match status" value="2"/>
</dbReference>
<dbReference type="InParanoid" id="A0A2K1WWJ4"/>
<sequence length="306" mass="33643">MGRAPCCDKANVKRGPWSPEEDATLKSYLETHRGTGGNWIALPQKAGLKRCGKSCRLRWLNYLRPDIKHGGFTEEEDNIICALYSQMGSRWSLIASQLPGRTDNDVKNYWNTKLKRKILAGKINISIRNKSIDAPTSIANILTSPVLYGPKAETESTITISDYSLTQSSGTLPTLSDIGYGPFINCTRQNLSADQFQFSNFPGVMDMSEFGATSMNSSHIVSPSQECSSISDSSSLALDNKGIPLPRNGGLEGAGMLMDSEFDLPSDFFNGLLFQDEASEAATNCYQYFADFGYVDMKPQGLTNQY</sequence>
<dbReference type="FunFam" id="1.10.10.60:FF:000015">
    <property type="entry name" value="Transcription factor RAX3"/>
    <property type="match status" value="1"/>
</dbReference>
<dbReference type="Proteomes" id="UP000006729">
    <property type="component" value="Chromosome 18"/>
</dbReference>
<evidence type="ECO:0000313" key="9">
    <source>
        <dbReference type="EMBL" id="PNS92887.1"/>
    </source>
</evidence>
<keyword evidence="3" id="KW-0805">Transcription regulation</keyword>
<dbReference type="Pfam" id="PF00249">
    <property type="entry name" value="Myb_DNA-binding"/>
    <property type="match status" value="2"/>
</dbReference>
<dbReference type="GO" id="GO:0005634">
    <property type="term" value="C:nucleus"/>
    <property type="evidence" value="ECO:0000318"/>
    <property type="project" value="GO_Central"/>
</dbReference>
<evidence type="ECO:0000259" key="8">
    <source>
        <dbReference type="PROSITE" id="PS51294"/>
    </source>
</evidence>
<dbReference type="ExpressionAtlas" id="A0A2K1WWJ4">
    <property type="expression patterns" value="differential"/>
</dbReference>
<evidence type="ECO:0000313" key="10">
    <source>
        <dbReference type="Proteomes" id="UP000006729"/>
    </source>
</evidence>
<dbReference type="InterPro" id="IPR001005">
    <property type="entry name" value="SANT/Myb"/>
</dbReference>
<feature type="domain" description="HTH myb-type" evidence="8">
    <location>
        <begin position="64"/>
        <end position="118"/>
    </location>
</feature>
<dbReference type="SUPFAM" id="SSF46689">
    <property type="entry name" value="Homeodomain-like"/>
    <property type="match status" value="1"/>
</dbReference>
<dbReference type="AlphaFoldDB" id="A0A2K1WWJ4"/>
<keyword evidence="5" id="KW-0804">Transcription</keyword>
<gene>
    <name evidence="9" type="ORF">POPTR_018G058800</name>
</gene>
<evidence type="ECO:0000256" key="3">
    <source>
        <dbReference type="ARBA" id="ARBA00023015"/>
    </source>
</evidence>
<evidence type="ECO:0000256" key="2">
    <source>
        <dbReference type="ARBA" id="ARBA00022737"/>
    </source>
</evidence>
<dbReference type="EMBL" id="CM009307">
    <property type="protein sequence ID" value="PNS92887.1"/>
    <property type="molecule type" value="Genomic_DNA"/>
</dbReference>
<proteinExistence type="predicted"/>
<dbReference type="GO" id="GO:0003700">
    <property type="term" value="F:DNA-binding transcription factor activity"/>
    <property type="evidence" value="ECO:0000318"/>
    <property type="project" value="GO_Central"/>
</dbReference>
<accession>A0A2K1WWJ4</accession>
<feature type="domain" description="Myb-like" evidence="7">
    <location>
        <begin position="9"/>
        <end position="63"/>
    </location>
</feature>
<keyword evidence="2" id="KW-0677">Repeat</keyword>
<comment type="subcellular location">
    <subcellularLocation>
        <location evidence="1">Nucleus</location>
    </subcellularLocation>
</comment>
<dbReference type="STRING" id="3694.A0A2K1WWJ4"/>
<dbReference type="PANTHER" id="PTHR48000:SF74">
    <property type="entry name" value="TRANSCRIPTION FACTOR RAX2-LIKE"/>
    <property type="match status" value="1"/>
</dbReference>
<keyword evidence="4" id="KW-0238">DNA-binding</keyword>
<evidence type="ECO:0000256" key="6">
    <source>
        <dbReference type="ARBA" id="ARBA00023242"/>
    </source>
</evidence>
<dbReference type="InterPro" id="IPR009057">
    <property type="entry name" value="Homeodomain-like_sf"/>
</dbReference>
<dbReference type="Gene3D" id="1.10.10.60">
    <property type="entry name" value="Homeodomain-like"/>
    <property type="match status" value="2"/>
</dbReference>
<dbReference type="PANTHER" id="PTHR48000">
    <property type="entry name" value="OS09G0431300 PROTEIN"/>
    <property type="match status" value="1"/>
</dbReference>
<evidence type="ECO:0000256" key="4">
    <source>
        <dbReference type="ARBA" id="ARBA00023125"/>
    </source>
</evidence>
<evidence type="ECO:0000256" key="1">
    <source>
        <dbReference type="ARBA" id="ARBA00004123"/>
    </source>
</evidence>
<reference evidence="9 10" key="1">
    <citation type="journal article" date="2006" name="Science">
        <title>The genome of black cottonwood, Populus trichocarpa (Torr. &amp; Gray).</title>
        <authorList>
            <person name="Tuskan G.A."/>
            <person name="Difazio S."/>
            <person name="Jansson S."/>
            <person name="Bohlmann J."/>
            <person name="Grigoriev I."/>
            <person name="Hellsten U."/>
            <person name="Putnam N."/>
            <person name="Ralph S."/>
            <person name="Rombauts S."/>
            <person name="Salamov A."/>
            <person name="Schein J."/>
            <person name="Sterck L."/>
            <person name="Aerts A."/>
            <person name="Bhalerao R.R."/>
            <person name="Bhalerao R.P."/>
            <person name="Blaudez D."/>
            <person name="Boerjan W."/>
            <person name="Brun A."/>
            <person name="Brunner A."/>
            <person name="Busov V."/>
            <person name="Campbell M."/>
            <person name="Carlson J."/>
            <person name="Chalot M."/>
            <person name="Chapman J."/>
            <person name="Chen G.L."/>
            <person name="Cooper D."/>
            <person name="Coutinho P.M."/>
            <person name="Couturier J."/>
            <person name="Covert S."/>
            <person name="Cronk Q."/>
            <person name="Cunningham R."/>
            <person name="Davis J."/>
            <person name="Degroeve S."/>
            <person name="Dejardin A."/>
            <person name="Depamphilis C."/>
            <person name="Detter J."/>
            <person name="Dirks B."/>
            <person name="Dubchak I."/>
            <person name="Duplessis S."/>
            <person name="Ehlting J."/>
            <person name="Ellis B."/>
            <person name="Gendler K."/>
            <person name="Goodstein D."/>
            <person name="Gribskov M."/>
            <person name="Grimwood J."/>
            <person name="Groover A."/>
            <person name="Gunter L."/>
            <person name="Hamberger B."/>
            <person name="Heinze B."/>
            <person name="Helariutta Y."/>
            <person name="Henrissat B."/>
            <person name="Holligan D."/>
            <person name="Holt R."/>
            <person name="Huang W."/>
            <person name="Islam-Faridi N."/>
            <person name="Jones S."/>
            <person name="Jones-Rhoades M."/>
            <person name="Jorgensen R."/>
            <person name="Joshi C."/>
            <person name="Kangasjarvi J."/>
            <person name="Karlsson J."/>
            <person name="Kelleher C."/>
            <person name="Kirkpatrick R."/>
            <person name="Kirst M."/>
            <person name="Kohler A."/>
            <person name="Kalluri U."/>
            <person name="Larimer F."/>
            <person name="Leebens-Mack J."/>
            <person name="Leple J.C."/>
            <person name="Locascio P."/>
            <person name="Lou Y."/>
            <person name="Lucas S."/>
            <person name="Martin F."/>
            <person name="Montanini B."/>
            <person name="Napoli C."/>
            <person name="Nelson D.R."/>
            <person name="Nelson C."/>
            <person name="Nieminen K."/>
            <person name="Nilsson O."/>
            <person name="Pereda V."/>
            <person name="Peter G."/>
            <person name="Philippe R."/>
            <person name="Pilate G."/>
            <person name="Poliakov A."/>
            <person name="Razumovskaya J."/>
            <person name="Richardson P."/>
            <person name="Rinaldi C."/>
            <person name="Ritland K."/>
            <person name="Rouze P."/>
            <person name="Ryaboy D."/>
            <person name="Schmutz J."/>
            <person name="Schrader J."/>
            <person name="Segerman B."/>
            <person name="Shin H."/>
            <person name="Siddiqui A."/>
            <person name="Sterky F."/>
            <person name="Terry A."/>
            <person name="Tsai C.J."/>
            <person name="Uberbacher E."/>
            <person name="Unneberg P."/>
            <person name="Vahala J."/>
            <person name="Wall K."/>
            <person name="Wessler S."/>
            <person name="Yang G."/>
            <person name="Yin T."/>
            <person name="Douglas C."/>
            <person name="Marra M."/>
            <person name="Sandberg G."/>
            <person name="Van de Peer Y."/>
            <person name="Rokhsar D."/>
        </authorList>
    </citation>
    <scope>NUCLEOTIDE SEQUENCE [LARGE SCALE GENOMIC DNA]</scope>
    <source>
        <strain evidence="10">cv. Nisqually</strain>
    </source>
</reference>
<dbReference type="PROSITE" id="PS51294">
    <property type="entry name" value="HTH_MYB"/>
    <property type="match status" value="2"/>
</dbReference>
<feature type="domain" description="Myb-like" evidence="7">
    <location>
        <begin position="64"/>
        <end position="114"/>
    </location>
</feature>
<dbReference type="GO" id="GO:0006355">
    <property type="term" value="P:regulation of DNA-templated transcription"/>
    <property type="evidence" value="ECO:0000318"/>
    <property type="project" value="GO_Central"/>
</dbReference>
<evidence type="ECO:0008006" key="11">
    <source>
        <dbReference type="Google" id="ProtNLM"/>
    </source>
</evidence>
<name>A0A2K1WWJ4_POPTR</name>
<keyword evidence="6" id="KW-0539">Nucleus</keyword>
<dbReference type="GO" id="GO:0003677">
    <property type="term" value="F:DNA binding"/>
    <property type="evidence" value="ECO:0007669"/>
    <property type="project" value="UniProtKB-KW"/>
</dbReference>
<dbReference type="PROSITE" id="PS50090">
    <property type="entry name" value="MYB_LIKE"/>
    <property type="match status" value="2"/>
</dbReference>
<organism evidence="9 10">
    <name type="scientific">Populus trichocarpa</name>
    <name type="common">Western balsam poplar</name>
    <name type="synonym">Populus balsamifera subsp. trichocarpa</name>
    <dbReference type="NCBI Taxonomy" id="3694"/>
    <lineage>
        <taxon>Eukaryota</taxon>
        <taxon>Viridiplantae</taxon>
        <taxon>Streptophyta</taxon>
        <taxon>Embryophyta</taxon>
        <taxon>Tracheophyta</taxon>
        <taxon>Spermatophyta</taxon>
        <taxon>Magnoliopsida</taxon>
        <taxon>eudicotyledons</taxon>
        <taxon>Gunneridae</taxon>
        <taxon>Pentapetalae</taxon>
        <taxon>rosids</taxon>
        <taxon>fabids</taxon>
        <taxon>Malpighiales</taxon>
        <taxon>Salicaceae</taxon>
        <taxon>Saliceae</taxon>
        <taxon>Populus</taxon>
    </lineage>
</organism>
<protein>
    <recommendedName>
        <fullName evidence="11">MYB family protein</fullName>
    </recommendedName>
</protein>
<keyword evidence="10" id="KW-1185">Reference proteome</keyword>
<evidence type="ECO:0000259" key="7">
    <source>
        <dbReference type="PROSITE" id="PS50090"/>
    </source>
</evidence>
<dbReference type="InterPro" id="IPR017930">
    <property type="entry name" value="Myb_dom"/>
</dbReference>
<dbReference type="CDD" id="cd00167">
    <property type="entry name" value="SANT"/>
    <property type="match status" value="2"/>
</dbReference>
<feature type="domain" description="HTH myb-type" evidence="8">
    <location>
        <begin position="9"/>
        <end position="63"/>
    </location>
</feature>